<dbReference type="HAMAP" id="MF_00473">
    <property type="entry name" value="G6P_isomerase"/>
    <property type="match status" value="1"/>
</dbReference>
<dbReference type="GO" id="GO:0006094">
    <property type="term" value="P:gluconeogenesis"/>
    <property type="evidence" value="ECO:0007669"/>
    <property type="project" value="UniProtKB-UniRule"/>
</dbReference>
<dbReference type="PROSITE" id="PS51463">
    <property type="entry name" value="P_GLUCOSE_ISOMERASE_3"/>
    <property type="match status" value="1"/>
</dbReference>
<name>A0A0C5WFV6_CHLMR</name>
<feature type="active site" evidence="7">
    <location>
        <position position="493"/>
    </location>
</feature>
<dbReference type="CDD" id="cd05015">
    <property type="entry name" value="SIS_PGI_1"/>
    <property type="match status" value="1"/>
</dbReference>
<dbReference type="InterPro" id="IPR001672">
    <property type="entry name" value="G6P_Isomerase"/>
</dbReference>
<comment type="pathway">
    <text evidence="7">Carbohydrate biosynthesis; gluconeogenesis.</text>
</comment>
<evidence type="ECO:0000256" key="3">
    <source>
        <dbReference type="ARBA" id="ARBA00022432"/>
    </source>
</evidence>
<dbReference type="GO" id="GO:0005829">
    <property type="term" value="C:cytosol"/>
    <property type="evidence" value="ECO:0007669"/>
    <property type="project" value="TreeGrafter"/>
</dbReference>
<evidence type="ECO:0000256" key="5">
    <source>
        <dbReference type="ARBA" id="ARBA00023235"/>
    </source>
</evidence>
<dbReference type="PANTHER" id="PTHR11469">
    <property type="entry name" value="GLUCOSE-6-PHOSPHATE ISOMERASE"/>
    <property type="match status" value="1"/>
</dbReference>
<dbReference type="Pfam" id="PF00342">
    <property type="entry name" value="PGI"/>
    <property type="match status" value="1"/>
</dbReference>
<dbReference type="InterPro" id="IPR046348">
    <property type="entry name" value="SIS_dom_sf"/>
</dbReference>
<dbReference type="STRING" id="83560.NC80_03305"/>
<keyword evidence="7" id="KW-0963">Cytoplasm</keyword>
<dbReference type="InterPro" id="IPR035476">
    <property type="entry name" value="SIS_PGI_1"/>
</dbReference>
<dbReference type="GO" id="GO:0097367">
    <property type="term" value="F:carbohydrate derivative binding"/>
    <property type="evidence" value="ECO:0007669"/>
    <property type="project" value="InterPro"/>
</dbReference>
<dbReference type="PROSITE" id="PS00765">
    <property type="entry name" value="P_GLUCOSE_ISOMERASE_1"/>
    <property type="match status" value="1"/>
</dbReference>
<protein>
    <recommendedName>
        <fullName evidence="7">Glucose-6-phosphate isomerase</fullName>
        <shortName evidence="7">GPI</shortName>
        <ecNumber evidence="7">5.3.1.9</ecNumber>
    </recommendedName>
    <alternativeName>
        <fullName evidence="7">Phosphoglucose isomerase</fullName>
        <shortName evidence="7">PGI</shortName>
    </alternativeName>
    <alternativeName>
        <fullName evidence="7">Phosphohexose isomerase</fullName>
        <shortName evidence="7">PHI</shortName>
    </alternativeName>
</protein>
<evidence type="ECO:0000256" key="7">
    <source>
        <dbReference type="HAMAP-Rule" id="MF_00473"/>
    </source>
</evidence>
<dbReference type="SUPFAM" id="SSF53697">
    <property type="entry name" value="SIS domain"/>
    <property type="match status" value="1"/>
</dbReference>
<dbReference type="GO" id="GO:0051156">
    <property type="term" value="P:glucose 6-phosphate metabolic process"/>
    <property type="evidence" value="ECO:0007669"/>
    <property type="project" value="TreeGrafter"/>
</dbReference>
<feature type="active site" evidence="7">
    <location>
        <position position="378"/>
    </location>
</feature>
<comment type="similarity">
    <text evidence="2 7 8">Belongs to the GPI family.</text>
</comment>
<dbReference type="CDD" id="cd05016">
    <property type="entry name" value="SIS_PGI_2"/>
    <property type="match status" value="1"/>
</dbReference>
<accession>A0A0C5WFV6</accession>
<dbReference type="Gene3D" id="3.40.50.10490">
    <property type="entry name" value="Glucose-6-phosphate isomerase like protein, domain 1"/>
    <property type="match status" value="2"/>
</dbReference>
<keyword evidence="4 7" id="KW-0324">Glycolysis</keyword>
<dbReference type="GO" id="GO:0004347">
    <property type="term" value="F:glucose-6-phosphate isomerase activity"/>
    <property type="evidence" value="ECO:0007669"/>
    <property type="project" value="UniProtKB-UniRule"/>
</dbReference>
<evidence type="ECO:0000256" key="6">
    <source>
        <dbReference type="ARBA" id="ARBA00029321"/>
    </source>
</evidence>
<evidence type="ECO:0000256" key="2">
    <source>
        <dbReference type="ARBA" id="ARBA00006604"/>
    </source>
</evidence>
<evidence type="ECO:0000256" key="8">
    <source>
        <dbReference type="RuleBase" id="RU000612"/>
    </source>
</evidence>
<dbReference type="InterPro" id="IPR023096">
    <property type="entry name" value="G6P_Isomerase_C"/>
</dbReference>
<comment type="catalytic activity">
    <reaction evidence="6 7 8">
        <text>alpha-D-glucose 6-phosphate = beta-D-fructose 6-phosphate</text>
        <dbReference type="Rhea" id="RHEA:11816"/>
        <dbReference type="ChEBI" id="CHEBI:57634"/>
        <dbReference type="ChEBI" id="CHEBI:58225"/>
        <dbReference type="EC" id="5.3.1.9"/>
    </reaction>
</comment>
<dbReference type="PRINTS" id="PR00662">
    <property type="entry name" value="G6PISOMERASE"/>
</dbReference>
<evidence type="ECO:0000256" key="4">
    <source>
        <dbReference type="ARBA" id="ARBA00023152"/>
    </source>
</evidence>
<dbReference type="Proteomes" id="UP000260363">
    <property type="component" value="Chromosome"/>
</dbReference>
<comment type="pathway">
    <text evidence="1 7 8">Carbohydrate degradation; glycolysis; D-glyceraldehyde 3-phosphate and glycerone phosphate from D-glucose: step 2/4.</text>
</comment>
<evidence type="ECO:0000256" key="1">
    <source>
        <dbReference type="ARBA" id="ARBA00004926"/>
    </source>
</evidence>
<dbReference type="GO" id="GO:0006096">
    <property type="term" value="P:glycolytic process"/>
    <property type="evidence" value="ECO:0007669"/>
    <property type="project" value="UniProtKB-UniRule"/>
</dbReference>
<comment type="function">
    <text evidence="7">Catalyzes the reversible isomerization of glucose-6-phosphate to fructose-6-phosphate.</text>
</comment>
<evidence type="ECO:0000313" key="10">
    <source>
        <dbReference type="Proteomes" id="UP000260363"/>
    </source>
</evidence>
<gene>
    <name evidence="7" type="primary">pgi</name>
    <name evidence="9" type="ORF">BD36_03510</name>
</gene>
<proteinExistence type="inferred from homology"/>
<feature type="active site" description="Proton donor" evidence="7">
    <location>
        <position position="347"/>
    </location>
</feature>
<dbReference type="UniPathway" id="UPA00138"/>
<dbReference type="InterPro" id="IPR018189">
    <property type="entry name" value="Phosphoglucose_isomerase_CS"/>
</dbReference>
<reference evidence="9 10" key="1">
    <citation type="submission" date="2014-02" db="EMBL/GenBank/DDBJ databases">
        <authorList>
            <person name="Chen C."/>
            <person name="Conrad T.A."/>
            <person name="Zhou Z."/>
            <person name="Lai Z."/>
            <person name="Zhong G."/>
        </authorList>
    </citation>
    <scope>NUCLEOTIDE SEQUENCE [LARGE SCALE GENOMIC DNA]</scope>
    <source>
        <strain evidence="9 10">Nigg3-28</strain>
    </source>
</reference>
<dbReference type="RefSeq" id="WP_029589523.1">
    <property type="nucleotide sequence ID" value="NZ_CP007217.1"/>
</dbReference>
<dbReference type="GeneID" id="1246018"/>
<dbReference type="EC" id="5.3.1.9" evidence="7"/>
<organism evidence="9 10">
    <name type="scientific">Chlamydia muridarum</name>
    <dbReference type="NCBI Taxonomy" id="83560"/>
    <lineage>
        <taxon>Bacteria</taxon>
        <taxon>Pseudomonadati</taxon>
        <taxon>Chlamydiota</taxon>
        <taxon>Chlamydiia</taxon>
        <taxon>Chlamydiales</taxon>
        <taxon>Chlamydiaceae</taxon>
        <taxon>Chlamydia/Chlamydophila group</taxon>
        <taxon>Chlamydia</taxon>
    </lineage>
</organism>
<dbReference type="GO" id="GO:0048029">
    <property type="term" value="F:monosaccharide binding"/>
    <property type="evidence" value="ECO:0007669"/>
    <property type="project" value="TreeGrafter"/>
</dbReference>
<dbReference type="EMBL" id="CP007217">
    <property type="protein sequence ID" value="AJR10728.1"/>
    <property type="molecule type" value="Genomic_DNA"/>
</dbReference>
<keyword evidence="5 7" id="KW-0413">Isomerase</keyword>
<dbReference type="UniPathway" id="UPA00109">
    <property type="reaction ID" value="UER00181"/>
</dbReference>
<dbReference type="PROSITE" id="PS00174">
    <property type="entry name" value="P_GLUCOSE_ISOMERASE_2"/>
    <property type="match status" value="1"/>
</dbReference>
<dbReference type="Gene3D" id="1.10.1390.10">
    <property type="match status" value="1"/>
</dbReference>
<dbReference type="PANTHER" id="PTHR11469:SF1">
    <property type="entry name" value="GLUCOSE-6-PHOSPHATE ISOMERASE"/>
    <property type="match status" value="1"/>
</dbReference>
<dbReference type="NCBIfam" id="NF010695">
    <property type="entry name" value="PRK14095.1"/>
    <property type="match status" value="1"/>
</dbReference>
<keyword evidence="3 7" id="KW-0312">Gluconeogenesis</keyword>
<sequence>MMGKSFLDCESLIALQEIATNPVDLTLPGTLSQDRIQQYALSAEGFTYSYATERVDDRSLNALRMLAEERELIKQMESMQQGAVMNYIEGFQSESRSVLHTATRAWVRDHDLKDEAASIANHSEREAHRLAEFLYAARSKFSTLVQIGIGGSELGPKAMYFAMQGICPSDKRIFFVSNIDPDNAAEVLKEVDLKQTLIVVVSKSGTTLEPSVNEELFKRAYQDKGLSVADHFVAVTAEGSPMDDKTHYLEVFHLWDSVGGRFSATSMVGGVVLGFAFGYEVFFEFLQGAASMDAHALTPIMEKNLPLLSAMLGIWNRNVLKYPTTAVIPYATGLKYFTAHLQQCGMESNGKSISRQGKEVHFATSPIIWGDVGTNCQHSFFQSLHQGTDIVPVEFIGFLQNQRGIDCVLSGSSSSQKLFANLVAQSLALAQGRDNDNPNKRFKGNRPSSILVAQQLSPRIAGGLLAFYEHKFAFQGFCWGINSFDQEGVSLGKELATQIIGLMSGAAPIEFPEARELLRLFNVLQ</sequence>
<dbReference type="InterPro" id="IPR035482">
    <property type="entry name" value="SIS_PGI_2"/>
</dbReference>
<comment type="subcellular location">
    <subcellularLocation>
        <location evidence="7">Cytoplasm</location>
    </subcellularLocation>
</comment>
<evidence type="ECO:0000313" key="9">
    <source>
        <dbReference type="EMBL" id="AJR10728.1"/>
    </source>
</evidence>
<dbReference type="AlphaFoldDB" id="A0A0C5WFV6"/>